<dbReference type="Pfam" id="PF06439">
    <property type="entry name" value="3keto-disac_hyd"/>
    <property type="match status" value="1"/>
</dbReference>
<evidence type="ECO:0000313" key="4">
    <source>
        <dbReference type="Proteomes" id="UP001253545"/>
    </source>
</evidence>
<feature type="chain" id="PRO_5046432621" evidence="1">
    <location>
        <begin position="26"/>
        <end position="236"/>
    </location>
</feature>
<proteinExistence type="predicted"/>
<sequence length="236" mass="26656">MHKFKSILTYCIALTTLMGAFLVNAKHHDNQLTEQEKSIGWELLFNGKDMSQWRNFKSDTLSPKWQVIDGTMVLTQKGGGDILSLKQYQHFELSLEWKIAEVGNSGIFILADENGEHIYSHAPEVQILDNERHPDNKVDSRLSGSMYDMLASPVSSHKPAGKWNQIKIKLKDMHLQVWQNEVNTLSIVIGSSGWNKLVANSKFATWQGFAKNKSGHIGLQDHGDVVAFKNIKIRAL</sequence>
<evidence type="ECO:0000256" key="1">
    <source>
        <dbReference type="SAM" id="SignalP"/>
    </source>
</evidence>
<evidence type="ECO:0000259" key="2">
    <source>
        <dbReference type="Pfam" id="PF06439"/>
    </source>
</evidence>
<protein>
    <submittedName>
        <fullName evidence="3">DUF1080 domain-containing protein</fullName>
    </submittedName>
</protein>
<feature type="domain" description="3-keto-alpha-glucoside-1,2-lyase/3-keto-2-hydroxy-glucal hydratase" evidence="2">
    <location>
        <begin position="40"/>
        <end position="234"/>
    </location>
</feature>
<comment type="caution">
    <text evidence="3">The sequence shown here is derived from an EMBL/GenBank/DDBJ whole genome shotgun (WGS) entry which is preliminary data.</text>
</comment>
<reference evidence="3 4" key="1">
    <citation type="submission" date="2023-09" db="EMBL/GenBank/DDBJ databases">
        <authorList>
            <person name="Rey-Velasco X."/>
        </authorList>
    </citation>
    <scope>NUCLEOTIDE SEQUENCE [LARGE SCALE GENOMIC DNA]</scope>
    <source>
        <strain evidence="3 4">P117</strain>
    </source>
</reference>
<dbReference type="Proteomes" id="UP001253545">
    <property type="component" value="Unassembled WGS sequence"/>
</dbReference>
<gene>
    <name evidence="3" type="ORF">RM552_16675</name>
</gene>
<dbReference type="Gene3D" id="2.60.120.560">
    <property type="entry name" value="Exo-inulinase, domain 1"/>
    <property type="match status" value="1"/>
</dbReference>
<dbReference type="InterPro" id="IPR010496">
    <property type="entry name" value="AL/BT2_dom"/>
</dbReference>
<dbReference type="EMBL" id="JAVRHX010000007">
    <property type="protein sequence ID" value="MDT0596492.1"/>
    <property type="molecule type" value="Genomic_DNA"/>
</dbReference>
<keyword evidence="4" id="KW-1185">Reference proteome</keyword>
<organism evidence="3 4">
    <name type="scientific">Glaciecola petra</name>
    <dbReference type="NCBI Taxonomy" id="3075602"/>
    <lineage>
        <taxon>Bacteria</taxon>
        <taxon>Pseudomonadati</taxon>
        <taxon>Pseudomonadota</taxon>
        <taxon>Gammaproteobacteria</taxon>
        <taxon>Alteromonadales</taxon>
        <taxon>Alteromonadaceae</taxon>
        <taxon>Glaciecola</taxon>
    </lineage>
</organism>
<name>A0ABU2ZV17_9ALTE</name>
<evidence type="ECO:0000313" key="3">
    <source>
        <dbReference type="EMBL" id="MDT0596492.1"/>
    </source>
</evidence>
<accession>A0ABU2ZV17</accession>
<feature type="signal peptide" evidence="1">
    <location>
        <begin position="1"/>
        <end position="25"/>
    </location>
</feature>
<keyword evidence="1" id="KW-0732">Signal</keyword>
<dbReference type="RefSeq" id="WP_311370016.1">
    <property type="nucleotide sequence ID" value="NZ_JAVRHX010000007.1"/>
</dbReference>